<dbReference type="RefSeq" id="WP_103061361.1">
    <property type="nucleotide sequence ID" value="NZ_BSOF01000017.1"/>
</dbReference>
<sequence length="147" mass="17088">MLKELHRIATIIAGLLVLQVLIAGYFIVPIWWTTEAQYTEQDWLQYHLLTQDEIKCAPRITKDYIIEYHLRDGPSPYVGAIKFKGATETTRLEHYLLALGYRPAINPIHGKMWASPDRSTTAYIYKRNNEVELAFLDEPAFESYLIK</sequence>
<reference evidence="3" key="1">
    <citation type="submission" date="2017-09" db="EMBL/GenBank/DDBJ databases">
        <authorList>
            <person name="Palmer M."/>
            <person name="Steenkamp E.T."/>
            <person name="Coetzee M.P."/>
            <person name="Avontuur J.R."/>
            <person name="Van Zyl E."/>
            <person name="Chan W.-Y."/>
            <person name="Blom J."/>
            <person name="Venter S.N."/>
        </authorList>
    </citation>
    <scope>NUCLEOTIDE SEQUENCE [LARGE SCALE GENOMIC DNA]</scope>
    <source>
        <strain evidence="3">QC88-366</strain>
    </source>
</reference>
<evidence type="ECO:0000313" key="3">
    <source>
        <dbReference type="Proteomes" id="UP000236345"/>
    </source>
</evidence>
<protein>
    <submittedName>
        <fullName evidence="2">Uncharacterized protein</fullName>
    </submittedName>
</protein>
<keyword evidence="1" id="KW-0812">Transmembrane</keyword>
<gene>
    <name evidence="2" type="ORF">COO59_19545</name>
</gene>
<organism evidence="2 3">
    <name type="scientific">Mixta theicola</name>
    <dbReference type="NCBI Taxonomy" id="1458355"/>
    <lineage>
        <taxon>Bacteria</taxon>
        <taxon>Pseudomonadati</taxon>
        <taxon>Pseudomonadota</taxon>
        <taxon>Gammaproteobacteria</taxon>
        <taxon>Enterobacterales</taxon>
        <taxon>Erwiniaceae</taxon>
        <taxon>Mixta</taxon>
    </lineage>
</organism>
<keyword evidence="3" id="KW-1185">Reference proteome</keyword>
<comment type="caution">
    <text evidence="2">The sequence shown here is derived from an EMBL/GenBank/DDBJ whole genome shotgun (WGS) entry which is preliminary data.</text>
</comment>
<evidence type="ECO:0000256" key="1">
    <source>
        <dbReference type="SAM" id="Phobius"/>
    </source>
</evidence>
<dbReference type="EMBL" id="NWUO01000024">
    <property type="protein sequence ID" value="PNS10053.1"/>
    <property type="molecule type" value="Genomic_DNA"/>
</dbReference>
<accession>A0A2K1Q4V4</accession>
<dbReference type="Proteomes" id="UP000236345">
    <property type="component" value="Unassembled WGS sequence"/>
</dbReference>
<keyword evidence="1" id="KW-0472">Membrane</keyword>
<keyword evidence="1" id="KW-1133">Transmembrane helix</keyword>
<dbReference type="AlphaFoldDB" id="A0A2K1Q4V4"/>
<feature type="transmembrane region" description="Helical" evidence="1">
    <location>
        <begin position="12"/>
        <end position="32"/>
    </location>
</feature>
<proteinExistence type="predicted"/>
<evidence type="ECO:0000313" key="2">
    <source>
        <dbReference type="EMBL" id="PNS10053.1"/>
    </source>
</evidence>
<dbReference type="OrthoDB" id="6463131at2"/>
<name>A0A2K1Q4V4_9GAMM</name>